<dbReference type="Proteomes" id="UP000253606">
    <property type="component" value="Chromosome"/>
</dbReference>
<gene>
    <name evidence="1" type="ORF">ACPOL_5707</name>
</gene>
<dbReference type="InterPro" id="IPR005624">
    <property type="entry name" value="PduO/GlcC-like"/>
</dbReference>
<dbReference type="KEGG" id="abas:ACPOL_5707"/>
<dbReference type="OrthoDB" id="7222954at2"/>
<organism evidence="1 2">
    <name type="scientific">Acidisarcina polymorpha</name>
    <dbReference type="NCBI Taxonomy" id="2211140"/>
    <lineage>
        <taxon>Bacteria</taxon>
        <taxon>Pseudomonadati</taxon>
        <taxon>Acidobacteriota</taxon>
        <taxon>Terriglobia</taxon>
        <taxon>Terriglobales</taxon>
        <taxon>Acidobacteriaceae</taxon>
        <taxon>Acidisarcina</taxon>
    </lineage>
</organism>
<dbReference type="EMBL" id="CP030840">
    <property type="protein sequence ID" value="AXC14953.1"/>
    <property type="molecule type" value="Genomic_DNA"/>
</dbReference>
<dbReference type="AlphaFoldDB" id="A0A2Z5G6R0"/>
<protein>
    <recommendedName>
        <fullName evidence="3">Heme-binding protein</fullName>
    </recommendedName>
</protein>
<dbReference type="InterPro" id="IPR038084">
    <property type="entry name" value="PduO/GlcC-like_sf"/>
</dbReference>
<reference evidence="1 2" key="1">
    <citation type="journal article" date="2018" name="Front. Microbiol.">
        <title>Hydrolytic Capabilities as a Key to Environmental Success: Chitinolytic and Cellulolytic Acidobacteria From Acidic Sub-arctic Soils and Boreal Peatlands.</title>
        <authorList>
            <person name="Belova S.E."/>
            <person name="Ravin N.V."/>
            <person name="Pankratov T.A."/>
            <person name="Rakitin A.L."/>
            <person name="Ivanova A.A."/>
            <person name="Beletsky A.V."/>
            <person name="Mardanov A.V."/>
            <person name="Sinninghe Damste J.S."/>
            <person name="Dedysh S.N."/>
        </authorList>
    </citation>
    <scope>NUCLEOTIDE SEQUENCE [LARGE SCALE GENOMIC DNA]</scope>
    <source>
        <strain evidence="1 2">SBC82</strain>
    </source>
</reference>
<accession>A0A2Z5G6R0</accession>
<keyword evidence="2" id="KW-1185">Reference proteome</keyword>
<dbReference type="PANTHER" id="PTHR34309:SF1">
    <property type="entry name" value="PROTEIN GLCG"/>
    <property type="match status" value="1"/>
</dbReference>
<dbReference type="SUPFAM" id="SSF143744">
    <property type="entry name" value="GlcG-like"/>
    <property type="match status" value="1"/>
</dbReference>
<evidence type="ECO:0000313" key="2">
    <source>
        <dbReference type="Proteomes" id="UP000253606"/>
    </source>
</evidence>
<dbReference type="PANTHER" id="PTHR34309">
    <property type="entry name" value="SLR1406 PROTEIN"/>
    <property type="match status" value="1"/>
</dbReference>
<proteinExistence type="predicted"/>
<dbReference type="InterPro" id="IPR052517">
    <property type="entry name" value="GlcG_carb_metab_protein"/>
</dbReference>
<name>A0A2Z5G6R0_9BACT</name>
<dbReference type="Gene3D" id="3.30.450.150">
    <property type="entry name" value="Haem-degrading domain"/>
    <property type="match status" value="1"/>
</dbReference>
<dbReference type="Pfam" id="PF03928">
    <property type="entry name" value="HbpS-like"/>
    <property type="match status" value="1"/>
</dbReference>
<evidence type="ECO:0000313" key="1">
    <source>
        <dbReference type="EMBL" id="AXC14953.1"/>
    </source>
</evidence>
<dbReference type="RefSeq" id="WP_114209618.1">
    <property type="nucleotide sequence ID" value="NZ_CP030840.1"/>
</dbReference>
<evidence type="ECO:0008006" key="3">
    <source>
        <dbReference type="Google" id="ProtNLM"/>
    </source>
</evidence>
<sequence length="168" mass="17428">MKVAYFVFLVLQVFGVFRARAADSTLPVRVISEAGAQRVLAAAEQAAEKLHAPCAIAVVDRSGTLVAFLKMDGVRDGSPDLAIGKARTSALLQRPSAETESNVDSGRTAFVTAGFMTLRGGMPLMAQQEVVGAVGIAGLNKDNDVAIAQAAAGAFTSMSDAQPPPRQP</sequence>